<reference evidence="1" key="1">
    <citation type="submission" date="2023-06" db="EMBL/GenBank/DDBJ databases">
        <title>Comparative genomics of Bacillaceae isolates and their secondary metabolite potential.</title>
        <authorList>
            <person name="Song L."/>
            <person name="Nielsen L.J."/>
            <person name="Mohite O."/>
            <person name="Xu X."/>
            <person name="Weber T."/>
            <person name="Kovacs A.T."/>
        </authorList>
    </citation>
    <scope>NUCLEOTIDE SEQUENCE</scope>
    <source>
        <strain evidence="1">D8_B_37</strain>
    </source>
</reference>
<dbReference type="EMBL" id="JAUCEY010000008">
    <property type="protein sequence ID" value="MDM5452369.1"/>
    <property type="molecule type" value="Genomic_DNA"/>
</dbReference>
<evidence type="ECO:0000313" key="1">
    <source>
        <dbReference type="EMBL" id="MDM5452369.1"/>
    </source>
</evidence>
<name>A0AAW7ID81_9BACI</name>
<dbReference type="Proteomes" id="UP001234602">
    <property type="component" value="Unassembled WGS sequence"/>
</dbReference>
<sequence length="84" mass="9718">MEGTQARWKGFNKSFNNKTKPIEDIKMVYPANRIITNEVILIGDEAEGNLPDIDLNDEKELEKMAKKQYEQGEKGEIIFTEENQ</sequence>
<organism evidence="1 2">
    <name type="scientific">Peribacillus simplex</name>
    <dbReference type="NCBI Taxonomy" id="1478"/>
    <lineage>
        <taxon>Bacteria</taxon>
        <taxon>Bacillati</taxon>
        <taxon>Bacillota</taxon>
        <taxon>Bacilli</taxon>
        <taxon>Bacillales</taxon>
        <taxon>Bacillaceae</taxon>
        <taxon>Peribacillus</taxon>
    </lineage>
</organism>
<dbReference type="AlphaFoldDB" id="A0AAW7ID81"/>
<comment type="caution">
    <text evidence="1">The sequence shown here is derived from an EMBL/GenBank/DDBJ whole genome shotgun (WGS) entry which is preliminary data.</text>
</comment>
<protein>
    <submittedName>
        <fullName evidence="1">Uncharacterized protein</fullName>
    </submittedName>
</protein>
<proteinExistence type="predicted"/>
<accession>A0AAW7ID81</accession>
<gene>
    <name evidence="1" type="ORF">QUF89_09255</name>
</gene>
<evidence type="ECO:0000313" key="2">
    <source>
        <dbReference type="Proteomes" id="UP001234602"/>
    </source>
</evidence>